<sequence length="153" mass="17909">MAKTYSIFDNRNIKALISQYKLYKDIPCEDIKNIMKDSVAKLNVRDKISVYDVFTVLSNEDEIRNDLLFNTINAIKVKQNKKQVKERMIRYYGAAITDAAKRIEQYMIEHPNALPAPAYGQRTLTYKEVGNLLELQKQGYFIDDMIEYLKSLR</sequence>
<accession>A0A8H9YW26</accession>
<gene>
    <name evidence="1" type="ORF">HU722_29880</name>
</gene>
<organism evidence="1">
    <name type="scientific">Pseudomonas tritici</name>
    <dbReference type="NCBI Taxonomy" id="2745518"/>
    <lineage>
        <taxon>Bacteria</taxon>
        <taxon>Pseudomonadati</taxon>
        <taxon>Pseudomonadota</taxon>
        <taxon>Gammaproteobacteria</taxon>
        <taxon>Pseudomonadales</taxon>
        <taxon>Pseudomonadaceae</taxon>
        <taxon>Pseudomonas</taxon>
    </lineage>
</organism>
<name>A0A8H9YW26_9PSED</name>
<protein>
    <submittedName>
        <fullName evidence="1">Uncharacterized protein</fullName>
    </submittedName>
</protein>
<comment type="caution">
    <text evidence="1">The sequence shown here is derived from an EMBL/GenBank/DDBJ whole genome shotgun (WGS) entry which is preliminary data.</text>
</comment>
<proteinExistence type="predicted"/>
<dbReference type="EMBL" id="JABWQF010000022">
    <property type="protein sequence ID" value="MBC3295747.1"/>
    <property type="molecule type" value="Genomic_DNA"/>
</dbReference>
<evidence type="ECO:0000313" key="1">
    <source>
        <dbReference type="EMBL" id="MBC3295747.1"/>
    </source>
</evidence>
<dbReference type="AlphaFoldDB" id="A0A8H9YW26"/>
<reference evidence="1" key="1">
    <citation type="journal article" date="2020" name="Microorganisms">
        <title>Reliable Identification of Environmental Pseudomonas Isolates Using the rpoD Gene.</title>
        <authorList>
            <consortium name="The Broad Institute Genome Sequencing Platform"/>
            <person name="Girard L."/>
            <person name="Lood C."/>
            <person name="Rokni-Zadeh H."/>
            <person name="van Noort V."/>
            <person name="Lavigne R."/>
            <person name="De Mot R."/>
        </authorList>
    </citation>
    <scope>NUCLEOTIDE SEQUENCE [LARGE SCALE GENOMIC DNA]</scope>
    <source>
        <strain evidence="1">SWRI145</strain>
    </source>
</reference>